<dbReference type="EMBL" id="CP115541">
    <property type="protein sequence ID" value="WNH54435.1"/>
    <property type="molecule type" value="Genomic_DNA"/>
</dbReference>
<dbReference type="Proteomes" id="UP001302072">
    <property type="component" value="Chromosome"/>
</dbReference>
<keyword evidence="3" id="KW-1185">Reference proteome</keyword>
<dbReference type="RefSeq" id="WP_311193528.1">
    <property type="nucleotide sequence ID" value="NZ_CP115541.1"/>
</dbReference>
<evidence type="ECO:0008006" key="4">
    <source>
        <dbReference type="Google" id="ProtNLM"/>
    </source>
</evidence>
<keyword evidence="1" id="KW-0732">Signal</keyword>
<feature type="signal peptide" evidence="1">
    <location>
        <begin position="1"/>
        <end position="23"/>
    </location>
</feature>
<protein>
    <recommendedName>
        <fullName evidence="4">DUF3108 domain-containing protein</fullName>
    </recommendedName>
</protein>
<proteinExistence type="predicted"/>
<sequence length="215" mass="22748">MSSVLLRTTLALGLSAIAAPAFAAGDFAACFTLTPGVSWSNGSETLSISEATVAGESALAVTTSGGGVSSATVHDRSGRQLLAEIRYGIAAWGGDAAAPVMTDTFDPAPTFPATAKPGERFTVTGKGERTNHAQDTVTDLEFDGFSDYTFVGYEDLDVEIDFKPRTFANTCHLTTTFEDGRAEVWYAPGFGRIKFQRYSGDSLLMSDEISSIVNE</sequence>
<evidence type="ECO:0000256" key="1">
    <source>
        <dbReference type="SAM" id="SignalP"/>
    </source>
</evidence>
<evidence type="ECO:0000313" key="3">
    <source>
        <dbReference type="Proteomes" id="UP001302072"/>
    </source>
</evidence>
<name>A0ABY9YV70_9GAMM</name>
<feature type="chain" id="PRO_5045584553" description="DUF3108 domain-containing protein" evidence="1">
    <location>
        <begin position="24"/>
        <end position="215"/>
    </location>
</feature>
<accession>A0ABY9YV70</accession>
<gene>
    <name evidence="2" type="ORF">PDM29_09225</name>
</gene>
<reference evidence="2 3" key="1">
    <citation type="submission" date="2022-12" db="EMBL/GenBank/DDBJ databases">
        <title>Two new species, Stenotrophomonas aracearum and Stenotrophomonas oahuensis, isolated from Anthurium (Araceae family) in Hawaii.</title>
        <authorList>
            <person name="Chunag S.C."/>
            <person name="Dobhal S."/>
            <person name="Alvarez A."/>
            <person name="Arif M."/>
        </authorList>
    </citation>
    <scope>NUCLEOTIDE SEQUENCE [LARGE SCALE GENOMIC DNA]</scope>
    <source>
        <strain evidence="2 3">A5586</strain>
    </source>
</reference>
<evidence type="ECO:0000313" key="2">
    <source>
        <dbReference type="EMBL" id="WNH54435.1"/>
    </source>
</evidence>
<organism evidence="2 3">
    <name type="scientific">Stenotrophomonas oahuensis</name>
    <dbReference type="NCBI Taxonomy" id="3003271"/>
    <lineage>
        <taxon>Bacteria</taxon>
        <taxon>Pseudomonadati</taxon>
        <taxon>Pseudomonadota</taxon>
        <taxon>Gammaproteobacteria</taxon>
        <taxon>Lysobacterales</taxon>
        <taxon>Lysobacteraceae</taxon>
        <taxon>Stenotrophomonas</taxon>
    </lineage>
</organism>